<evidence type="ECO:0000256" key="4">
    <source>
        <dbReference type="ARBA" id="ARBA00022840"/>
    </source>
</evidence>
<keyword evidence="2 5" id="KW-0547">Nucleotide-binding</keyword>
<keyword evidence="6" id="KW-1133">Transmembrane helix</keyword>
<keyword evidence="6" id="KW-0472">Membrane</keyword>
<evidence type="ECO:0000256" key="3">
    <source>
        <dbReference type="ARBA" id="ARBA00022777"/>
    </source>
</evidence>
<proteinExistence type="predicted"/>
<dbReference type="InterPro" id="IPR017441">
    <property type="entry name" value="Protein_kinase_ATP_BS"/>
</dbReference>
<dbReference type="SUPFAM" id="SSF50985">
    <property type="entry name" value="RCC1/BLIP-II"/>
    <property type="match status" value="1"/>
</dbReference>
<dbReference type="PROSITE" id="PS50011">
    <property type="entry name" value="PROTEIN_KINASE_DOM"/>
    <property type="match status" value="1"/>
</dbReference>
<feature type="binding site" evidence="5">
    <location>
        <position position="516"/>
    </location>
    <ligand>
        <name>ATP</name>
        <dbReference type="ChEBI" id="CHEBI:30616"/>
    </ligand>
</feature>
<protein>
    <recommendedName>
        <fullName evidence="7">Protein kinase domain-containing protein</fullName>
    </recommendedName>
</protein>
<dbReference type="SMART" id="SM00220">
    <property type="entry name" value="S_TKc"/>
    <property type="match status" value="1"/>
</dbReference>
<evidence type="ECO:0000256" key="1">
    <source>
        <dbReference type="ARBA" id="ARBA00022679"/>
    </source>
</evidence>
<keyword evidence="9" id="KW-1185">Reference proteome</keyword>
<sequence>MTLPISGAGADADAVIITAVLSLIISVLLPFSHALGSSATTLAVAYGANITICGIVASQPIQRIQCWSENQSAPIPISPNVSFNSIAGGVNGLTGVETGGFSLLFWNSSFQPKRLFFSYSTLLTTVTMGDTQICGLTNGTQNVKCWRDDSNLAKQPNGSSQFMSISSGSGFSCGILKSSNRVVCWGNNSDIASAIQSGFANITVANIFAGGKHACGMNSTGFLICKGDNENGQLDIPSNFAYEYNGLALGVNHTCGILRMNYTVVCWGGNGEFSMNLTKGLSFESIVAGLDFTCGLTSGNFSVICWGPGWSSNMYPSGTELPLPMILPGPCVHNVCDCGVYPQSKTLCSGNGNICRPCDFSVGVAPPPSPPVFIMVPSSPSKGLRKGLLAFVIVGSVGAIAGICTVVYCLWTGVCFGKKKIHNSVQPTISTNNVAQQCYSSGQVSRSSTLRRQGSRLMRRQRSGTSSIHGDKAEEFLFSELVAATDNFSLKNKIGAGSFGVVYKGKLADGREVAIKRGEMSPKMKKFLEKERAFESELTFLSRLHHKHLVRLVGYCEEMDERLLVYEFMKNGALYDHLHDKNNVEKSSSVVNSWKMRIKIALDAARGIEYLHNYAVPPIIHRDIKSSNILIDANWIARVSDFGLSLMWPETDASFSQPMRAAGTVGYIDPEYYGLNVLTAKSDVYGLGVVLLELLTGKRALFKTSENGDMPMSVVDFAVPAIMVGELNKILDPRVGLPELREAEGVELVAYTAMHCVHLEGKHRPTMTDIVSNLERALAACDVSHDSISSSPDSIKSD</sequence>
<organism evidence="8 9">
    <name type="scientific">Solanum tuberosum</name>
    <name type="common">Potato</name>
    <dbReference type="NCBI Taxonomy" id="4113"/>
    <lineage>
        <taxon>Eukaryota</taxon>
        <taxon>Viridiplantae</taxon>
        <taxon>Streptophyta</taxon>
        <taxon>Embryophyta</taxon>
        <taxon>Tracheophyta</taxon>
        <taxon>Spermatophyta</taxon>
        <taxon>Magnoliopsida</taxon>
        <taxon>eudicotyledons</taxon>
        <taxon>Gunneridae</taxon>
        <taxon>Pentapetalae</taxon>
        <taxon>asterids</taxon>
        <taxon>lamiids</taxon>
        <taxon>Solanales</taxon>
        <taxon>Solanaceae</taxon>
        <taxon>Solanoideae</taxon>
        <taxon>Solaneae</taxon>
        <taxon>Solanum</taxon>
    </lineage>
</organism>
<keyword evidence="6" id="KW-0812">Transmembrane</keyword>
<dbReference type="Gene3D" id="3.30.200.20">
    <property type="entry name" value="Phosphorylase Kinase, domain 1"/>
    <property type="match status" value="1"/>
</dbReference>
<keyword evidence="4 5" id="KW-0067">ATP-binding</keyword>
<reference evidence="8 9" key="1">
    <citation type="journal article" date="2021" name="bioRxiv">
        <title>Chromosome-scale and haplotype-resolved genome assembly of a tetraploid potato cultivar.</title>
        <authorList>
            <person name="Sun H."/>
            <person name="Jiao W.-B."/>
            <person name="Krause K."/>
            <person name="Campoy J.A."/>
            <person name="Goel M."/>
            <person name="Folz-Donahue K."/>
            <person name="Kukat C."/>
            <person name="Huettel B."/>
            <person name="Schneeberger K."/>
        </authorList>
    </citation>
    <scope>NUCLEOTIDE SEQUENCE [LARGE SCALE GENOMIC DNA]</scope>
    <source>
        <strain evidence="8">SolTubOtavaFocal</strain>
        <tissue evidence="8">Leaves</tissue>
    </source>
</reference>
<dbReference type="Proteomes" id="UP000826656">
    <property type="component" value="Unassembled WGS sequence"/>
</dbReference>
<comment type="caution">
    <text evidence="8">The sequence shown here is derived from an EMBL/GenBank/DDBJ whole genome shotgun (WGS) entry which is preliminary data.</text>
</comment>
<dbReference type="InterPro" id="IPR000719">
    <property type="entry name" value="Prot_kinase_dom"/>
</dbReference>
<dbReference type="Gene3D" id="1.10.510.10">
    <property type="entry name" value="Transferase(Phosphotransferase) domain 1"/>
    <property type="match status" value="1"/>
</dbReference>
<keyword evidence="3" id="KW-0418">Kinase</keyword>
<dbReference type="Gene3D" id="2.130.10.30">
    <property type="entry name" value="Regulator of chromosome condensation 1/beta-lactamase-inhibitor protein II"/>
    <property type="match status" value="1"/>
</dbReference>
<evidence type="ECO:0000313" key="8">
    <source>
        <dbReference type="EMBL" id="KAH0755258.1"/>
    </source>
</evidence>
<feature type="transmembrane region" description="Helical" evidence="6">
    <location>
        <begin position="388"/>
        <end position="414"/>
    </location>
</feature>
<evidence type="ECO:0000259" key="7">
    <source>
        <dbReference type="PROSITE" id="PS50011"/>
    </source>
</evidence>
<dbReference type="PROSITE" id="PS00107">
    <property type="entry name" value="PROTEIN_KINASE_ATP"/>
    <property type="match status" value="1"/>
</dbReference>
<gene>
    <name evidence="8" type="ORF">KY290_025528</name>
</gene>
<dbReference type="InterPro" id="IPR009091">
    <property type="entry name" value="RCC1/BLIP-II"/>
</dbReference>
<evidence type="ECO:0000256" key="5">
    <source>
        <dbReference type="PROSITE-ProRule" id="PRU10141"/>
    </source>
</evidence>
<accession>A0ABQ7UVU7</accession>
<feature type="transmembrane region" description="Helical" evidence="6">
    <location>
        <begin position="12"/>
        <end position="31"/>
    </location>
</feature>
<evidence type="ECO:0000256" key="2">
    <source>
        <dbReference type="ARBA" id="ARBA00022741"/>
    </source>
</evidence>
<dbReference type="PROSITE" id="PS00108">
    <property type="entry name" value="PROTEIN_KINASE_ST"/>
    <property type="match status" value="1"/>
</dbReference>
<evidence type="ECO:0000256" key="6">
    <source>
        <dbReference type="SAM" id="Phobius"/>
    </source>
</evidence>
<dbReference type="PANTHER" id="PTHR46146:SF12">
    <property type="entry name" value="PROTEIN KINASE DOMAIN-CONTAINING PROTEIN"/>
    <property type="match status" value="1"/>
</dbReference>
<evidence type="ECO:0000313" key="9">
    <source>
        <dbReference type="Proteomes" id="UP000826656"/>
    </source>
</evidence>
<keyword evidence="1" id="KW-0808">Transferase</keyword>
<dbReference type="Pfam" id="PF13540">
    <property type="entry name" value="RCC1_2"/>
    <property type="match status" value="1"/>
</dbReference>
<dbReference type="EMBL" id="JAIVGD010000018">
    <property type="protein sequence ID" value="KAH0755258.1"/>
    <property type="molecule type" value="Genomic_DNA"/>
</dbReference>
<dbReference type="PANTHER" id="PTHR46146">
    <property type="entry name" value="SERINE/THREONINE-PROTEIN KINASE-LIKE PROTEIN CCR4"/>
    <property type="match status" value="1"/>
</dbReference>
<name>A0ABQ7UVU7_SOLTU</name>
<feature type="domain" description="Protein kinase" evidence="7">
    <location>
        <begin position="488"/>
        <end position="788"/>
    </location>
</feature>
<dbReference type="SUPFAM" id="SSF56112">
    <property type="entry name" value="Protein kinase-like (PK-like)"/>
    <property type="match status" value="1"/>
</dbReference>
<dbReference type="InterPro" id="IPR008271">
    <property type="entry name" value="Ser/Thr_kinase_AS"/>
</dbReference>
<dbReference type="InterPro" id="IPR011009">
    <property type="entry name" value="Kinase-like_dom_sf"/>
</dbReference>
<dbReference type="Pfam" id="PF00069">
    <property type="entry name" value="Pkinase"/>
    <property type="match status" value="1"/>
</dbReference>